<dbReference type="Proteomes" id="UP001483337">
    <property type="component" value="Chromosome"/>
</dbReference>
<evidence type="ECO:0000313" key="2">
    <source>
        <dbReference type="Proteomes" id="UP001483337"/>
    </source>
</evidence>
<gene>
    <name evidence="1" type="ORF">WJM97_04540</name>
</gene>
<dbReference type="RefSeq" id="WP_353931857.1">
    <property type="nucleotide sequence ID" value="NZ_CP150886.1"/>
</dbReference>
<proteinExistence type="predicted"/>
<dbReference type="Pfam" id="PF20065">
    <property type="entry name" value="DUF6464"/>
    <property type="match status" value="1"/>
</dbReference>
<protein>
    <submittedName>
        <fullName evidence="1">DUF6464 family protein</fullName>
    </submittedName>
</protein>
<keyword evidence="2" id="KW-1185">Reference proteome</keyword>
<name>A0ABZ2UU73_9CYAN</name>
<sequence length="114" mass="13493">MLRIIFLITISLLPSLWSLWVLRKNQERTRKRHRQLTQNYTPIREYIRPLEDNYPECSNISDRYYLEGVGYLIGDISCKFNARSGYVRCAVNPSGSCQNCQHYESKELTNHVSY</sequence>
<evidence type="ECO:0000313" key="1">
    <source>
        <dbReference type="EMBL" id="WZB88952.1"/>
    </source>
</evidence>
<dbReference type="EMBL" id="CP150886">
    <property type="protein sequence ID" value="WZB88952.1"/>
    <property type="molecule type" value="Genomic_DNA"/>
</dbReference>
<reference evidence="1 2" key="1">
    <citation type="submission" date="2024-04" db="EMBL/GenBank/DDBJ databases">
        <title>Okeanomitos corallinicola gen. &amp; sp. nov. (Nostocales, Cyanobacteria), a new toxic marine heterocyst-forming cyanobacterium from a coral reef.</title>
        <authorList>
            <person name="Li H."/>
            <person name="Li R."/>
            <person name="Kang J."/>
            <person name="Hii K.S."/>
            <person name="Mohamed H.F."/>
            <person name="Xu X."/>
            <person name="Luo Z."/>
        </authorList>
    </citation>
    <scope>NUCLEOTIDE SEQUENCE [LARGE SCALE GENOMIC DNA]</scope>
    <source>
        <strain evidence="1 2">TIOX110</strain>
    </source>
</reference>
<dbReference type="InterPro" id="IPR045589">
    <property type="entry name" value="DUF6464"/>
</dbReference>
<organism evidence="1 2">
    <name type="scientific">Okeanomitos corallinicola TIOX110</name>
    <dbReference type="NCBI Taxonomy" id="3133117"/>
    <lineage>
        <taxon>Bacteria</taxon>
        <taxon>Bacillati</taxon>
        <taxon>Cyanobacteriota</taxon>
        <taxon>Cyanophyceae</taxon>
        <taxon>Nostocales</taxon>
        <taxon>Aphanizomenonaceae</taxon>
        <taxon>Okeanomitos</taxon>
    </lineage>
</organism>
<accession>A0ABZ2UU73</accession>